<proteinExistence type="predicted"/>
<evidence type="ECO:0000313" key="3">
    <source>
        <dbReference type="EMBL" id="CAB1439082.1"/>
    </source>
</evidence>
<keyword evidence="2" id="KW-0732">Signal</keyword>
<feature type="signal peptide" evidence="2">
    <location>
        <begin position="1"/>
        <end position="22"/>
    </location>
</feature>
<gene>
    <name evidence="3" type="ORF">PLEPLA_LOCUS26925</name>
</gene>
<evidence type="ECO:0000256" key="1">
    <source>
        <dbReference type="SAM" id="MobiDB-lite"/>
    </source>
</evidence>
<protein>
    <submittedName>
        <fullName evidence="3">Uncharacterized protein</fullName>
    </submittedName>
</protein>
<reference evidence="3" key="1">
    <citation type="submission" date="2020-03" db="EMBL/GenBank/DDBJ databases">
        <authorList>
            <person name="Weist P."/>
        </authorList>
    </citation>
    <scope>NUCLEOTIDE SEQUENCE</scope>
</reference>
<feature type="region of interest" description="Disordered" evidence="1">
    <location>
        <begin position="57"/>
        <end position="79"/>
    </location>
</feature>
<name>A0A9N7UVM4_PLEPL</name>
<dbReference type="Proteomes" id="UP001153269">
    <property type="component" value="Unassembled WGS sequence"/>
</dbReference>
<evidence type="ECO:0000313" key="4">
    <source>
        <dbReference type="Proteomes" id="UP001153269"/>
    </source>
</evidence>
<dbReference type="EMBL" id="CADEAL010002225">
    <property type="protein sequence ID" value="CAB1439082.1"/>
    <property type="molecule type" value="Genomic_DNA"/>
</dbReference>
<comment type="caution">
    <text evidence="3">The sequence shown here is derived from an EMBL/GenBank/DDBJ whole genome shotgun (WGS) entry which is preliminary data.</text>
</comment>
<feature type="chain" id="PRO_5040485709" evidence="2">
    <location>
        <begin position="23"/>
        <end position="110"/>
    </location>
</feature>
<keyword evidence="4" id="KW-1185">Reference proteome</keyword>
<accession>A0A9N7UVM4</accession>
<organism evidence="3 4">
    <name type="scientific">Pleuronectes platessa</name>
    <name type="common">European plaice</name>
    <dbReference type="NCBI Taxonomy" id="8262"/>
    <lineage>
        <taxon>Eukaryota</taxon>
        <taxon>Metazoa</taxon>
        <taxon>Chordata</taxon>
        <taxon>Craniata</taxon>
        <taxon>Vertebrata</taxon>
        <taxon>Euteleostomi</taxon>
        <taxon>Actinopterygii</taxon>
        <taxon>Neopterygii</taxon>
        <taxon>Teleostei</taxon>
        <taxon>Neoteleostei</taxon>
        <taxon>Acanthomorphata</taxon>
        <taxon>Carangaria</taxon>
        <taxon>Pleuronectiformes</taxon>
        <taxon>Pleuronectoidei</taxon>
        <taxon>Pleuronectidae</taxon>
        <taxon>Pleuronectes</taxon>
    </lineage>
</organism>
<sequence>MRVRSPLLSGSLLFLTAAQTHAVTQPHSACQHAASPLGPSAFVPLHPFLCSSPPDSSLWQAGVQQGETSRQDTPPLSASSEHIPAALQHVTLLSAILNQLVTITLSQSSA</sequence>
<dbReference type="AlphaFoldDB" id="A0A9N7UVM4"/>
<evidence type="ECO:0000256" key="2">
    <source>
        <dbReference type="SAM" id="SignalP"/>
    </source>
</evidence>